<dbReference type="KEGG" id="aup:AsAng_0058720"/>
<accession>A0A915YKW7</accession>
<dbReference type="EMBL" id="AP026867">
    <property type="protein sequence ID" value="BDS15088.1"/>
    <property type="molecule type" value="Genomic_DNA"/>
</dbReference>
<keyword evidence="2" id="KW-1185">Reference proteome</keyword>
<proteinExistence type="predicted"/>
<protein>
    <submittedName>
        <fullName evidence="1">Uncharacterized protein</fullName>
    </submittedName>
</protein>
<dbReference type="Proteomes" id="UP001060919">
    <property type="component" value="Chromosome"/>
</dbReference>
<gene>
    <name evidence="1" type="ORF">AsAng_0058720</name>
</gene>
<organism evidence="1 2">
    <name type="scientific">Aureispira anguillae</name>
    <dbReference type="NCBI Taxonomy" id="2864201"/>
    <lineage>
        <taxon>Bacteria</taxon>
        <taxon>Pseudomonadati</taxon>
        <taxon>Bacteroidota</taxon>
        <taxon>Saprospiria</taxon>
        <taxon>Saprospirales</taxon>
        <taxon>Saprospiraceae</taxon>
        <taxon>Aureispira</taxon>
    </lineage>
</organism>
<evidence type="ECO:0000313" key="2">
    <source>
        <dbReference type="Proteomes" id="UP001060919"/>
    </source>
</evidence>
<sequence>MGEKTVNRFCPMDSFFTTSKLIRKKIRYQKRLGKSIDHF</sequence>
<name>A0A915YKW7_9BACT</name>
<evidence type="ECO:0000313" key="1">
    <source>
        <dbReference type="EMBL" id="BDS15088.1"/>
    </source>
</evidence>
<reference evidence="1" key="1">
    <citation type="submission" date="2022-09" db="EMBL/GenBank/DDBJ databases">
        <title>Aureispira anguillicida sp. nov., isolated from Leptocephalus of Japanese eel Anguilla japonica.</title>
        <authorList>
            <person name="Yuasa K."/>
            <person name="Mekata T."/>
            <person name="Ikunari K."/>
        </authorList>
    </citation>
    <scope>NUCLEOTIDE SEQUENCE</scope>
    <source>
        <strain evidence="1">EL160426</strain>
    </source>
</reference>
<dbReference type="AlphaFoldDB" id="A0A915YKW7"/>